<sequence>EIKGAFRFDSKDTKEHIRSWYKSTKPAIDDPRQKGYFGRKHAHALKLSLLLSLAERDDRKVTTKHFDEAIRMLDYVEVKLSKAFSTLGANPFAVMMGEILEYIKKKKQASLPDIAGRFYRGGLTLEQLKSALVFLCTTGKVKSEGIEDIIYKYKGE</sequence>
<gene>
    <name evidence="1" type="ORF">LCGC14_3071630</name>
</gene>
<reference evidence="1" key="1">
    <citation type="journal article" date="2015" name="Nature">
        <title>Complex archaea that bridge the gap between prokaryotes and eukaryotes.</title>
        <authorList>
            <person name="Spang A."/>
            <person name="Saw J.H."/>
            <person name="Jorgensen S.L."/>
            <person name="Zaremba-Niedzwiedzka K."/>
            <person name="Martijn J."/>
            <person name="Lind A.E."/>
            <person name="van Eijk R."/>
            <person name="Schleper C."/>
            <person name="Guy L."/>
            <person name="Ettema T.J."/>
        </authorList>
    </citation>
    <scope>NUCLEOTIDE SEQUENCE</scope>
</reference>
<name>A0A0F8Z6I1_9ZZZZ</name>
<proteinExistence type="predicted"/>
<feature type="non-terminal residue" evidence="1">
    <location>
        <position position="1"/>
    </location>
</feature>
<accession>A0A0F8Z6I1</accession>
<protein>
    <submittedName>
        <fullName evidence="1">Uncharacterized protein</fullName>
    </submittedName>
</protein>
<organism evidence="1">
    <name type="scientific">marine sediment metagenome</name>
    <dbReference type="NCBI Taxonomy" id="412755"/>
    <lineage>
        <taxon>unclassified sequences</taxon>
        <taxon>metagenomes</taxon>
        <taxon>ecological metagenomes</taxon>
    </lineage>
</organism>
<evidence type="ECO:0000313" key="1">
    <source>
        <dbReference type="EMBL" id="KKK55731.1"/>
    </source>
</evidence>
<dbReference type="AlphaFoldDB" id="A0A0F8Z6I1"/>
<dbReference type="EMBL" id="LAZR01065353">
    <property type="protein sequence ID" value="KKK55731.1"/>
    <property type="molecule type" value="Genomic_DNA"/>
</dbReference>
<comment type="caution">
    <text evidence="1">The sequence shown here is derived from an EMBL/GenBank/DDBJ whole genome shotgun (WGS) entry which is preliminary data.</text>
</comment>